<evidence type="ECO:0000256" key="1">
    <source>
        <dbReference type="SAM" id="SignalP"/>
    </source>
</evidence>
<reference evidence="2 3" key="1">
    <citation type="submission" date="2024-08" db="EMBL/GenBank/DDBJ databases">
        <authorList>
            <person name="Cucini C."/>
            <person name="Frati F."/>
        </authorList>
    </citation>
    <scope>NUCLEOTIDE SEQUENCE [LARGE SCALE GENOMIC DNA]</scope>
</reference>
<keyword evidence="3" id="KW-1185">Reference proteome</keyword>
<comment type="caution">
    <text evidence="2">The sequence shown here is derived from an EMBL/GenBank/DDBJ whole genome shotgun (WGS) entry which is preliminary data.</text>
</comment>
<proteinExistence type="predicted"/>
<protein>
    <submittedName>
        <fullName evidence="2">Uncharacterized protein</fullName>
    </submittedName>
</protein>
<gene>
    <name evidence="2" type="ORF">ODALV1_LOCUS2292</name>
</gene>
<evidence type="ECO:0000313" key="2">
    <source>
        <dbReference type="EMBL" id="CAL8072720.1"/>
    </source>
</evidence>
<feature type="signal peptide" evidence="1">
    <location>
        <begin position="1"/>
        <end position="21"/>
    </location>
</feature>
<keyword evidence="1" id="KW-0732">Signal</keyword>
<evidence type="ECO:0000313" key="3">
    <source>
        <dbReference type="Proteomes" id="UP001642540"/>
    </source>
</evidence>
<accession>A0ABP1PPQ8</accession>
<feature type="chain" id="PRO_5045748128" evidence="1">
    <location>
        <begin position="22"/>
        <end position="163"/>
    </location>
</feature>
<name>A0ABP1PPQ8_9HEXA</name>
<dbReference type="EMBL" id="CAXLJM020000007">
    <property type="protein sequence ID" value="CAL8072720.1"/>
    <property type="molecule type" value="Genomic_DNA"/>
</dbReference>
<sequence length="163" mass="19002">MAKMLLVWMLISAVCIQTAFGNIYVEDDEDIIRKSIVYDKNTPDVFYCPQEKPEGMNNMLVKARPLSKLCEYKGGDLPEGYKSDCYGNVDETVYACKEKRRIMKRKYPPGMEILDKYLPLTRKKRAEIYEQSHPRRARSDRRVITRVVTSSKKSVTKMRGMVF</sequence>
<dbReference type="Proteomes" id="UP001642540">
    <property type="component" value="Unassembled WGS sequence"/>
</dbReference>
<organism evidence="2 3">
    <name type="scientific">Orchesella dallaii</name>
    <dbReference type="NCBI Taxonomy" id="48710"/>
    <lineage>
        <taxon>Eukaryota</taxon>
        <taxon>Metazoa</taxon>
        <taxon>Ecdysozoa</taxon>
        <taxon>Arthropoda</taxon>
        <taxon>Hexapoda</taxon>
        <taxon>Collembola</taxon>
        <taxon>Entomobryomorpha</taxon>
        <taxon>Entomobryoidea</taxon>
        <taxon>Orchesellidae</taxon>
        <taxon>Orchesellinae</taxon>
        <taxon>Orchesella</taxon>
    </lineage>
</organism>